<keyword evidence="2 5" id="KW-0690">Ribosome biogenesis</keyword>
<gene>
    <name evidence="7" type="primary">ruvX</name>
    <name evidence="7" type="ORF">EYC87_09410</name>
</gene>
<dbReference type="SMART" id="SM00732">
    <property type="entry name" value="YqgFc"/>
    <property type="match status" value="1"/>
</dbReference>
<evidence type="ECO:0000313" key="8">
    <source>
        <dbReference type="Proteomes" id="UP001143307"/>
    </source>
</evidence>
<comment type="function">
    <text evidence="5">Could be a nuclease involved in processing of the 5'-end of pre-16S rRNA.</text>
</comment>
<dbReference type="NCBIfam" id="TIGR00250">
    <property type="entry name" value="RNAse_H_YqgF"/>
    <property type="match status" value="1"/>
</dbReference>
<evidence type="ECO:0000256" key="3">
    <source>
        <dbReference type="ARBA" id="ARBA00022722"/>
    </source>
</evidence>
<keyword evidence="1 5" id="KW-0963">Cytoplasm</keyword>
<organism evidence="7 8">
    <name type="scientific">Candidatus Seongchinamella marina</name>
    <dbReference type="NCBI Taxonomy" id="2518990"/>
    <lineage>
        <taxon>Bacteria</taxon>
        <taxon>Pseudomonadati</taxon>
        <taxon>Pseudomonadota</taxon>
        <taxon>Gammaproteobacteria</taxon>
        <taxon>Cellvibrionales</taxon>
        <taxon>Halieaceae</taxon>
        <taxon>Seongchinamella</taxon>
    </lineage>
</organism>
<protein>
    <recommendedName>
        <fullName evidence="5">Putative pre-16S rRNA nuclease</fullName>
        <ecNumber evidence="5">3.1.-.-</ecNumber>
    </recommendedName>
</protein>
<dbReference type="EC" id="3.1.-.-" evidence="5"/>
<dbReference type="InterPro" id="IPR006641">
    <property type="entry name" value="YqgF/RNaseH-like_dom"/>
</dbReference>
<dbReference type="SUPFAM" id="SSF53098">
    <property type="entry name" value="Ribonuclease H-like"/>
    <property type="match status" value="1"/>
</dbReference>
<comment type="subcellular location">
    <subcellularLocation>
        <location evidence="5">Cytoplasm</location>
    </subcellularLocation>
</comment>
<dbReference type="InterPro" id="IPR037027">
    <property type="entry name" value="YqgF/RNaseH-like_dom_sf"/>
</dbReference>
<proteinExistence type="inferred from homology"/>
<dbReference type="PANTHER" id="PTHR33317">
    <property type="entry name" value="POLYNUCLEOTIDYL TRANSFERASE, RIBONUCLEASE H-LIKE SUPERFAMILY PROTEIN"/>
    <property type="match status" value="1"/>
</dbReference>
<reference evidence="7" key="1">
    <citation type="submission" date="2019-02" db="EMBL/GenBank/DDBJ databases">
        <authorList>
            <person name="Li S.-H."/>
        </authorList>
    </citation>
    <scope>NUCLEOTIDE SEQUENCE</scope>
    <source>
        <strain evidence="7">IMCC8485</strain>
    </source>
</reference>
<dbReference type="EMBL" id="SHNP01000003">
    <property type="protein sequence ID" value="MCX2973794.1"/>
    <property type="molecule type" value="Genomic_DNA"/>
</dbReference>
<feature type="domain" description="YqgF/RNase H-like" evidence="6">
    <location>
        <begin position="27"/>
        <end position="127"/>
    </location>
</feature>
<dbReference type="PANTHER" id="PTHR33317:SF4">
    <property type="entry name" value="POLYNUCLEOTIDYL TRANSFERASE, RIBONUCLEASE H-LIKE SUPERFAMILY PROTEIN"/>
    <property type="match status" value="1"/>
</dbReference>
<evidence type="ECO:0000256" key="1">
    <source>
        <dbReference type="ARBA" id="ARBA00022490"/>
    </source>
</evidence>
<evidence type="ECO:0000256" key="2">
    <source>
        <dbReference type="ARBA" id="ARBA00022517"/>
    </source>
</evidence>
<evidence type="ECO:0000259" key="6">
    <source>
        <dbReference type="SMART" id="SM00732"/>
    </source>
</evidence>
<sequence length="166" mass="18270">MQRCCTTGHRHESDFRRGRTRLSKQAQTVLAFDYGLRQIGVATGNSLFGTTHALPILKARDGVPNWASVAALVDEWQPDLLVVGEPLNMDGSVSELSEKAHKFGRRLGGRLNLPVQMVDERLSSFEAKQQSRERGHGGDYNKNPVDSLAAELILQTWLSGQIGADS</sequence>
<evidence type="ECO:0000313" key="7">
    <source>
        <dbReference type="EMBL" id="MCX2973794.1"/>
    </source>
</evidence>
<dbReference type="Proteomes" id="UP001143307">
    <property type="component" value="Unassembled WGS sequence"/>
</dbReference>
<dbReference type="InterPro" id="IPR005227">
    <property type="entry name" value="YqgF"/>
</dbReference>
<dbReference type="Gene3D" id="3.30.420.140">
    <property type="entry name" value="YqgF/RNase H-like domain"/>
    <property type="match status" value="1"/>
</dbReference>
<dbReference type="CDD" id="cd16964">
    <property type="entry name" value="YqgF"/>
    <property type="match status" value="1"/>
</dbReference>
<evidence type="ECO:0000256" key="4">
    <source>
        <dbReference type="ARBA" id="ARBA00022801"/>
    </source>
</evidence>
<dbReference type="InterPro" id="IPR012337">
    <property type="entry name" value="RNaseH-like_sf"/>
</dbReference>
<dbReference type="HAMAP" id="MF_00651">
    <property type="entry name" value="Nuclease_YqgF"/>
    <property type="match status" value="1"/>
</dbReference>
<comment type="caution">
    <text evidence="7">The sequence shown here is derived from an EMBL/GenBank/DDBJ whole genome shotgun (WGS) entry which is preliminary data.</text>
</comment>
<dbReference type="RefSeq" id="WP_423243971.1">
    <property type="nucleotide sequence ID" value="NZ_SHNP01000003.1"/>
</dbReference>
<keyword evidence="3 5" id="KW-0540">Nuclease</keyword>
<dbReference type="Pfam" id="PF03652">
    <property type="entry name" value="RuvX"/>
    <property type="match status" value="1"/>
</dbReference>
<name>A0ABT3SUZ4_9GAMM</name>
<accession>A0ABT3SUZ4</accession>
<keyword evidence="8" id="KW-1185">Reference proteome</keyword>
<comment type="similarity">
    <text evidence="5">Belongs to the YqgF HJR family.</text>
</comment>
<evidence type="ECO:0000256" key="5">
    <source>
        <dbReference type="HAMAP-Rule" id="MF_00651"/>
    </source>
</evidence>
<keyword evidence="4 5" id="KW-0378">Hydrolase</keyword>